<dbReference type="InterPro" id="IPR011234">
    <property type="entry name" value="Fumarylacetoacetase-like_C"/>
</dbReference>
<name>A0ABV2P219_9MICC</name>
<comment type="caution">
    <text evidence="3">The sequence shown here is derived from an EMBL/GenBank/DDBJ whole genome shotgun (WGS) entry which is preliminary data.</text>
</comment>
<feature type="region of interest" description="Disordered" evidence="1">
    <location>
        <begin position="308"/>
        <end position="337"/>
    </location>
</feature>
<protein>
    <submittedName>
        <fullName evidence="3">2-keto-4-pentenoate hydratase/2-oxohepta-3-ene-1,7-dioic acid hydratase in catechol pathway</fullName>
    </submittedName>
</protein>
<dbReference type="SUPFAM" id="SSF56529">
    <property type="entry name" value="FAH"/>
    <property type="match status" value="1"/>
</dbReference>
<proteinExistence type="predicted"/>
<gene>
    <name evidence="3" type="ORF">ABIE37_000563</name>
</gene>
<evidence type="ECO:0000313" key="4">
    <source>
        <dbReference type="Proteomes" id="UP001549307"/>
    </source>
</evidence>
<dbReference type="Proteomes" id="UP001549307">
    <property type="component" value="Unassembled WGS sequence"/>
</dbReference>
<dbReference type="GeneID" id="92751527"/>
<reference evidence="3 4" key="1">
    <citation type="submission" date="2024-06" db="EMBL/GenBank/DDBJ databases">
        <title>Sorghum-associated microbial communities from plants grown in Nebraska, USA.</title>
        <authorList>
            <person name="Schachtman D."/>
        </authorList>
    </citation>
    <scope>NUCLEOTIDE SEQUENCE [LARGE SCALE GENOMIC DNA]</scope>
    <source>
        <strain evidence="3 4">3552</strain>
    </source>
</reference>
<dbReference type="PANTHER" id="PTHR43211">
    <property type="entry name" value="FUMARYLACETOACETATE HYDROLASE"/>
    <property type="match status" value="1"/>
</dbReference>
<dbReference type="EMBL" id="JBEPSN010000001">
    <property type="protein sequence ID" value="MET4538808.1"/>
    <property type="molecule type" value="Genomic_DNA"/>
</dbReference>
<evidence type="ECO:0000313" key="3">
    <source>
        <dbReference type="EMBL" id="MET4538808.1"/>
    </source>
</evidence>
<dbReference type="PANTHER" id="PTHR43211:SF1">
    <property type="entry name" value="BLL6422 PROTEIN"/>
    <property type="match status" value="1"/>
</dbReference>
<dbReference type="InterPro" id="IPR036663">
    <property type="entry name" value="Fumarylacetoacetase_C_sf"/>
</dbReference>
<dbReference type="Pfam" id="PF01557">
    <property type="entry name" value="FAA_hydrolase"/>
    <property type="match status" value="1"/>
</dbReference>
<dbReference type="Gene3D" id="3.90.850.10">
    <property type="entry name" value="Fumarylacetoacetase-like, C-terminal domain"/>
    <property type="match status" value="1"/>
</dbReference>
<organism evidence="3 4">
    <name type="scientific">Arthrobacter bambusae</name>
    <dbReference type="NCBI Taxonomy" id="1338426"/>
    <lineage>
        <taxon>Bacteria</taxon>
        <taxon>Bacillati</taxon>
        <taxon>Actinomycetota</taxon>
        <taxon>Actinomycetes</taxon>
        <taxon>Micrococcales</taxon>
        <taxon>Micrococcaceae</taxon>
        <taxon>Arthrobacter</taxon>
    </lineage>
</organism>
<accession>A0ABV2P219</accession>
<feature type="domain" description="Fumarylacetoacetase-like C-terminal" evidence="2">
    <location>
        <begin position="73"/>
        <end position="304"/>
    </location>
</feature>
<feature type="compositionally biased region" description="Basic and acidic residues" evidence="1">
    <location>
        <begin position="321"/>
        <end position="337"/>
    </location>
</feature>
<evidence type="ECO:0000259" key="2">
    <source>
        <dbReference type="Pfam" id="PF01557"/>
    </source>
</evidence>
<dbReference type="RefSeq" id="WP_354226510.1">
    <property type="nucleotide sequence ID" value="NZ_JBEPSN010000001.1"/>
</dbReference>
<keyword evidence="4" id="KW-1185">Reference proteome</keyword>
<sequence>MVKIARWNYDGGTREGFVEDDNCFALPGGSTVQHLLQAGLEKTLSIAAETCRTVRPVALGNVQLLAPLLPGTIRDFVAFEEHVEGVRKSIDGVAGVVAEWYEAPTFYFTNPHTVTGTGEVIGIPGGCSELDFETEVAAVVGHVPGSEGRNLSASDAHQHIFGYTILNDWSARDLQRREMKVSLGPCKGKDFANTLGPWIVTADEFEHLHDDQGFLPLAMAVEVNGEAIGQDLLSNMGWPFAELVAYASQDSVVRPGDVLGSGTCGGGCLAELWGRNGAKTPPPLKTGDSVGMTVAGIGSILNTVGERREAVTRVPASSRPGTKDRGSRKVRETVTNH</sequence>
<evidence type="ECO:0000256" key="1">
    <source>
        <dbReference type="SAM" id="MobiDB-lite"/>
    </source>
</evidence>